<evidence type="ECO:0000256" key="3">
    <source>
        <dbReference type="ARBA" id="ARBA00010299"/>
    </source>
</evidence>
<sequence length="338" mass="37261">MTVVAMPAEGLRKAAVLLVQMGQENAARVLSFMAETEVEAISSEIAQLDAVSLGETEAVLAEFRDLTTAQVNLMRGGPDFARALLTDSLGPERADEIMGRLAASAMKLPFQFLHRADPRQLVSFIHGEHPQVIAVVLAHLRSEKASMVLSGLDPLLQADIAHRIAVMDQASPEALKRVEERLERKMSSVLQPADMAKVGGLDPLIQIINRADRATERLIVDGLTERDPELAEEVKSRMFMFEDITLLEDKDVQLVLRQVDNSDLALALKGVNDEVRTKVTTNMSERAATTLLEDVELLGAVLLRQVEEAQQKIILAIRRLEESGEITLRRGADDEYVV</sequence>
<evidence type="ECO:0000259" key="12">
    <source>
        <dbReference type="Pfam" id="PF14841"/>
    </source>
</evidence>
<name>A0A4V1Z1D7_9ACTN</name>
<dbReference type="SUPFAM" id="SSF48029">
    <property type="entry name" value="FliG"/>
    <property type="match status" value="2"/>
</dbReference>
<dbReference type="GO" id="GO:0006935">
    <property type="term" value="P:chemotaxis"/>
    <property type="evidence" value="ECO:0007669"/>
    <property type="project" value="UniProtKB-KW"/>
</dbReference>
<keyword evidence="15" id="KW-1185">Reference proteome</keyword>
<evidence type="ECO:0000256" key="1">
    <source>
        <dbReference type="ARBA" id="ARBA00004117"/>
    </source>
</evidence>
<keyword evidence="9" id="KW-0975">Bacterial flagellum</keyword>
<dbReference type="Pfam" id="PF14842">
    <property type="entry name" value="FliG_N"/>
    <property type="match status" value="1"/>
</dbReference>
<dbReference type="OrthoDB" id="9780302at2"/>
<dbReference type="Pfam" id="PF01706">
    <property type="entry name" value="FliG_C"/>
    <property type="match status" value="1"/>
</dbReference>
<evidence type="ECO:0000313" key="15">
    <source>
        <dbReference type="Proteomes" id="UP000291189"/>
    </source>
</evidence>
<keyword evidence="10" id="KW-0175">Coiled coil</keyword>
<accession>A0A4V1Z1D7</accession>
<dbReference type="GO" id="GO:0071973">
    <property type="term" value="P:bacterial-type flagellum-dependent cell motility"/>
    <property type="evidence" value="ECO:0007669"/>
    <property type="project" value="InterPro"/>
</dbReference>
<comment type="subcellular location">
    <subcellularLocation>
        <location evidence="1">Bacterial flagellum basal body</location>
    </subcellularLocation>
    <subcellularLocation>
        <location evidence="2">Cell membrane</location>
        <topology evidence="2">Peripheral membrane protein</topology>
        <orientation evidence="2">Cytoplasmic side</orientation>
    </subcellularLocation>
</comment>
<dbReference type="AlphaFoldDB" id="A0A4V1Z1D7"/>
<dbReference type="PANTHER" id="PTHR30534">
    <property type="entry name" value="FLAGELLAR MOTOR SWITCH PROTEIN FLIG"/>
    <property type="match status" value="1"/>
</dbReference>
<evidence type="ECO:0000256" key="5">
    <source>
        <dbReference type="ARBA" id="ARBA00022475"/>
    </source>
</evidence>
<evidence type="ECO:0000256" key="6">
    <source>
        <dbReference type="ARBA" id="ARBA00022500"/>
    </source>
</evidence>
<comment type="caution">
    <text evidence="14">The sequence shown here is derived from an EMBL/GenBank/DDBJ whole genome shotgun (WGS) entry which is preliminary data.</text>
</comment>
<proteinExistence type="inferred from homology"/>
<dbReference type="GO" id="GO:0003774">
    <property type="term" value="F:cytoskeletal motor activity"/>
    <property type="evidence" value="ECO:0007669"/>
    <property type="project" value="InterPro"/>
</dbReference>
<keyword evidence="14" id="KW-0966">Cell projection</keyword>
<gene>
    <name evidence="14" type="primary">fliG</name>
    <name evidence="14" type="ORF">ETU37_16755</name>
</gene>
<protein>
    <recommendedName>
        <fullName evidence="4">Flagellar motor switch protein FliG</fullName>
    </recommendedName>
</protein>
<dbReference type="PIRSF" id="PIRSF003161">
    <property type="entry name" value="FliG"/>
    <property type="match status" value="1"/>
</dbReference>
<dbReference type="Pfam" id="PF14841">
    <property type="entry name" value="FliG_M"/>
    <property type="match status" value="1"/>
</dbReference>
<keyword evidence="8" id="KW-0472">Membrane</keyword>
<evidence type="ECO:0000259" key="13">
    <source>
        <dbReference type="Pfam" id="PF14842"/>
    </source>
</evidence>
<comment type="similarity">
    <text evidence="3">Belongs to the FliG family.</text>
</comment>
<keyword evidence="7" id="KW-0283">Flagellar rotation</keyword>
<evidence type="ECO:0000259" key="11">
    <source>
        <dbReference type="Pfam" id="PF01706"/>
    </source>
</evidence>
<evidence type="ECO:0000256" key="7">
    <source>
        <dbReference type="ARBA" id="ARBA00022779"/>
    </source>
</evidence>
<dbReference type="InterPro" id="IPR011002">
    <property type="entry name" value="FliG_a-hlx"/>
</dbReference>
<keyword evidence="5" id="KW-1003">Cell membrane</keyword>
<dbReference type="InterPro" id="IPR023087">
    <property type="entry name" value="Flg_Motor_Flig_C"/>
</dbReference>
<dbReference type="InterPro" id="IPR032779">
    <property type="entry name" value="FliG_M"/>
</dbReference>
<dbReference type="InterPro" id="IPR000090">
    <property type="entry name" value="Flg_Motor_Flig"/>
</dbReference>
<dbReference type="PANTHER" id="PTHR30534:SF0">
    <property type="entry name" value="FLAGELLAR MOTOR SWITCH PROTEIN FLIG"/>
    <property type="match status" value="1"/>
</dbReference>
<evidence type="ECO:0000256" key="9">
    <source>
        <dbReference type="ARBA" id="ARBA00023143"/>
    </source>
</evidence>
<evidence type="ECO:0000313" key="14">
    <source>
        <dbReference type="EMBL" id="RYU10546.1"/>
    </source>
</evidence>
<feature type="domain" description="Flagellar motor switch protein FliG C-terminal" evidence="11">
    <location>
        <begin position="222"/>
        <end position="328"/>
    </location>
</feature>
<reference evidence="14 15" key="1">
    <citation type="submission" date="2019-01" db="EMBL/GenBank/DDBJ databases">
        <title>Nocardioides guangzhouensis sp. nov., an actinobacterium isolated from soil.</title>
        <authorList>
            <person name="Fu Y."/>
            <person name="Cai Y."/>
            <person name="Lin Z."/>
            <person name="Chen P."/>
        </authorList>
    </citation>
    <scope>NUCLEOTIDE SEQUENCE [LARGE SCALE GENOMIC DNA]</scope>
    <source>
        <strain evidence="14 15">NBRC 105384</strain>
    </source>
</reference>
<dbReference type="InterPro" id="IPR028263">
    <property type="entry name" value="FliG_N"/>
</dbReference>
<keyword evidence="6" id="KW-0145">Chemotaxis</keyword>
<evidence type="ECO:0000256" key="8">
    <source>
        <dbReference type="ARBA" id="ARBA00023136"/>
    </source>
</evidence>
<keyword evidence="14" id="KW-0282">Flagellum</keyword>
<feature type="domain" description="Flagellar motor switch protein FliG N-terminal" evidence="13">
    <location>
        <begin position="10"/>
        <end position="109"/>
    </location>
</feature>
<feature type="domain" description="Flagellar motor switch protein FliG middle" evidence="12">
    <location>
        <begin position="118"/>
        <end position="191"/>
    </location>
</feature>
<dbReference type="Gene3D" id="1.10.220.30">
    <property type="match status" value="3"/>
</dbReference>
<organism evidence="14 15">
    <name type="scientific">Nocardioides iriomotensis</name>
    <dbReference type="NCBI Taxonomy" id="715784"/>
    <lineage>
        <taxon>Bacteria</taxon>
        <taxon>Bacillati</taxon>
        <taxon>Actinomycetota</taxon>
        <taxon>Actinomycetes</taxon>
        <taxon>Propionibacteriales</taxon>
        <taxon>Nocardioidaceae</taxon>
        <taxon>Nocardioides</taxon>
    </lineage>
</organism>
<dbReference type="NCBIfam" id="TIGR00207">
    <property type="entry name" value="fliG"/>
    <property type="match status" value="1"/>
</dbReference>
<evidence type="ECO:0000256" key="2">
    <source>
        <dbReference type="ARBA" id="ARBA00004413"/>
    </source>
</evidence>
<dbReference type="GO" id="GO:0009425">
    <property type="term" value="C:bacterial-type flagellum basal body"/>
    <property type="evidence" value="ECO:0007669"/>
    <property type="project" value="UniProtKB-SubCell"/>
</dbReference>
<evidence type="ECO:0000256" key="4">
    <source>
        <dbReference type="ARBA" id="ARBA00021870"/>
    </source>
</evidence>
<evidence type="ECO:0000256" key="10">
    <source>
        <dbReference type="SAM" id="Coils"/>
    </source>
</evidence>
<keyword evidence="14" id="KW-0969">Cilium</keyword>
<dbReference type="GO" id="GO:0005886">
    <property type="term" value="C:plasma membrane"/>
    <property type="evidence" value="ECO:0007669"/>
    <property type="project" value="UniProtKB-SubCell"/>
</dbReference>
<dbReference type="EMBL" id="SDPU01000029">
    <property type="protein sequence ID" value="RYU10546.1"/>
    <property type="molecule type" value="Genomic_DNA"/>
</dbReference>
<dbReference type="Proteomes" id="UP000291189">
    <property type="component" value="Unassembled WGS sequence"/>
</dbReference>
<feature type="coiled-coil region" evidence="10">
    <location>
        <begin position="292"/>
        <end position="323"/>
    </location>
</feature>
<dbReference type="RefSeq" id="WP_129988501.1">
    <property type="nucleotide sequence ID" value="NZ_SDPU01000029.1"/>
</dbReference>
<dbReference type="PRINTS" id="PR00954">
    <property type="entry name" value="FLGMOTORFLIG"/>
</dbReference>